<keyword evidence="1" id="KW-0812">Transmembrane</keyword>
<organism evidence="2">
    <name type="scientific">Fagus sylvatica</name>
    <name type="common">Beechnut</name>
    <dbReference type="NCBI Taxonomy" id="28930"/>
    <lineage>
        <taxon>Eukaryota</taxon>
        <taxon>Viridiplantae</taxon>
        <taxon>Streptophyta</taxon>
        <taxon>Embryophyta</taxon>
        <taxon>Tracheophyta</taxon>
        <taxon>Spermatophyta</taxon>
        <taxon>Magnoliopsida</taxon>
        <taxon>eudicotyledons</taxon>
        <taxon>Gunneridae</taxon>
        <taxon>Pentapetalae</taxon>
        <taxon>rosids</taxon>
        <taxon>fabids</taxon>
        <taxon>Fagales</taxon>
        <taxon>Fagaceae</taxon>
        <taxon>Fagus</taxon>
    </lineage>
</organism>
<keyword evidence="1" id="KW-0472">Membrane</keyword>
<keyword evidence="1" id="KW-1133">Transmembrane helix</keyword>
<reference evidence="2" key="1">
    <citation type="submission" date="2018-02" db="EMBL/GenBank/DDBJ databases">
        <authorList>
            <person name="Cohen D.B."/>
            <person name="Kent A.D."/>
        </authorList>
    </citation>
    <scope>NUCLEOTIDE SEQUENCE</scope>
</reference>
<evidence type="ECO:0000256" key="1">
    <source>
        <dbReference type="SAM" id="Phobius"/>
    </source>
</evidence>
<dbReference type="AlphaFoldDB" id="A0A2N9EVK5"/>
<feature type="transmembrane region" description="Helical" evidence="1">
    <location>
        <begin position="25"/>
        <end position="46"/>
    </location>
</feature>
<proteinExistence type="predicted"/>
<evidence type="ECO:0000313" key="2">
    <source>
        <dbReference type="EMBL" id="SPC78908.1"/>
    </source>
</evidence>
<accession>A0A2N9EVK5</accession>
<name>A0A2N9EVK5_FAGSY</name>
<dbReference type="EMBL" id="OIVN01000357">
    <property type="protein sequence ID" value="SPC78908.1"/>
    <property type="molecule type" value="Genomic_DNA"/>
</dbReference>
<gene>
    <name evidence="2" type="ORF">FSB_LOCUS6790</name>
</gene>
<protein>
    <submittedName>
        <fullName evidence="2">Uncharacterized protein</fullName>
    </submittedName>
</protein>
<sequence length="47" mass="5533">MAHSHSHSLDLGEPMYGSRVLCEPVYVAMWVMFRVNLWVVDVWLWAL</sequence>